<sequence length="74" mass="8673">MAAHQDGQKFLILGCPGNHGPLPDQWHGRKSGVTQALYRTSRYICIWRMDMRPIDNRRARTGVLRRHGHLWPKR</sequence>
<dbReference type="Proteomes" id="UP000663193">
    <property type="component" value="Chromosome 1"/>
</dbReference>
<organism evidence="1 2">
    <name type="scientific">Phaeosphaeria nodorum (strain SN15 / ATCC MYA-4574 / FGSC 10173)</name>
    <name type="common">Glume blotch fungus</name>
    <name type="synonym">Parastagonospora nodorum</name>
    <dbReference type="NCBI Taxonomy" id="321614"/>
    <lineage>
        <taxon>Eukaryota</taxon>
        <taxon>Fungi</taxon>
        <taxon>Dikarya</taxon>
        <taxon>Ascomycota</taxon>
        <taxon>Pezizomycotina</taxon>
        <taxon>Dothideomycetes</taxon>
        <taxon>Pleosporomycetidae</taxon>
        <taxon>Pleosporales</taxon>
        <taxon>Pleosporineae</taxon>
        <taxon>Phaeosphaeriaceae</taxon>
        <taxon>Parastagonospora</taxon>
    </lineage>
</organism>
<dbReference type="VEuPathDB" id="FungiDB:JI435_400220"/>
<dbReference type="EMBL" id="CP069023">
    <property type="protein sequence ID" value="QRC90138.1"/>
    <property type="molecule type" value="Genomic_DNA"/>
</dbReference>
<proteinExistence type="predicted"/>
<name>A0A7U2EQJ4_PHANO</name>
<dbReference type="AlphaFoldDB" id="A0A7U2EQJ4"/>
<reference evidence="2" key="1">
    <citation type="journal article" date="2021" name="BMC Genomics">
        <title>Chromosome-level genome assembly and manually-curated proteome of model necrotroph Parastagonospora nodorum Sn15 reveals a genome-wide trove of candidate effector homologs, and redundancy of virulence-related functions within an accessory chromosome.</title>
        <authorList>
            <person name="Bertazzoni S."/>
            <person name="Jones D.A.B."/>
            <person name="Phan H.T."/>
            <person name="Tan K.-C."/>
            <person name="Hane J.K."/>
        </authorList>
    </citation>
    <scope>NUCLEOTIDE SEQUENCE [LARGE SCALE GENOMIC DNA]</scope>
    <source>
        <strain evidence="2">SN15 / ATCC MYA-4574 / FGSC 10173)</strain>
    </source>
</reference>
<gene>
    <name evidence="1" type="ORF">JI435_400220</name>
</gene>
<keyword evidence="2" id="KW-1185">Reference proteome</keyword>
<evidence type="ECO:0000313" key="1">
    <source>
        <dbReference type="EMBL" id="QRC90138.1"/>
    </source>
</evidence>
<evidence type="ECO:0000313" key="2">
    <source>
        <dbReference type="Proteomes" id="UP000663193"/>
    </source>
</evidence>
<protein>
    <submittedName>
        <fullName evidence="1">Uncharacterized protein</fullName>
    </submittedName>
</protein>
<accession>A0A7U2EQJ4</accession>